<protein>
    <submittedName>
        <fullName evidence="3">Uncharacterized conserved protein</fullName>
    </submittedName>
</protein>
<dbReference type="PANTHER" id="PTHR35174:SF3">
    <property type="entry name" value="BLL7171 PROTEIN"/>
    <property type="match status" value="1"/>
</dbReference>
<dbReference type="OrthoDB" id="668782at2"/>
<dbReference type="EMBL" id="FOEF01000020">
    <property type="protein sequence ID" value="SEP52387.1"/>
    <property type="molecule type" value="Genomic_DNA"/>
</dbReference>
<name>A0A1H8YJR6_9PSEU</name>
<evidence type="ECO:0000259" key="2">
    <source>
        <dbReference type="Pfam" id="PF03795"/>
    </source>
</evidence>
<proteinExistence type="inferred from homology"/>
<dbReference type="Gene3D" id="3.30.70.1060">
    <property type="entry name" value="Dimeric alpha+beta barrel"/>
    <property type="match status" value="1"/>
</dbReference>
<keyword evidence="4" id="KW-1185">Reference proteome</keyword>
<evidence type="ECO:0000313" key="3">
    <source>
        <dbReference type="EMBL" id="SEP52387.1"/>
    </source>
</evidence>
<evidence type="ECO:0000256" key="1">
    <source>
        <dbReference type="ARBA" id="ARBA00007689"/>
    </source>
</evidence>
<dbReference type="AlphaFoldDB" id="A0A1H8YJR6"/>
<comment type="similarity">
    <text evidence="1">Belongs to the YciI family.</text>
</comment>
<evidence type="ECO:0000313" key="4">
    <source>
        <dbReference type="Proteomes" id="UP000198582"/>
    </source>
</evidence>
<reference evidence="3 4" key="1">
    <citation type="submission" date="2016-10" db="EMBL/GenBank/DDBJ databases">
        <authorList>
            <person name="de Groot N.N."/>
        </authorList>
    </citation>
    <scope>NUCLEOTIDE SEQUENCE [LARGE SCALE GENOMIC DNA]</scope>
    <source>
        <strain evidence="3 4">DSM 44993</strain>
    </source>
</reference>
<dbReference type="Proteomes" id="UP000198582">
    <property type="component" value="Unassembled WGS sequence"/>
</dbReference>
<organism evidence="3 4">
    <name type="scientific">Amycolatopsis saalfeldensis</name>
    <dbReference type="NCBI Taxonomy" id="394193"/>
    <lineage>
        <taxon>Bacteria</taxon>
        <taxon>Bacillati</taxon>
        <taxon>Actinomycetota</taxon>
        <taxon>Actinomycetes</taxon>
        <taxon>Pseudonocardiales</taxon>
        <taxon>Pseudonocardiaceae</taxon>
        <taxon>Amycolatopsis</taxon>
    </lineage>
</organism>
<dbReference type="Pfam" id="PF03795">
    <property type="entry name" value="YCII"/>
    <property type="match status" value="1"/>
</dbReference>
<dbReference type="RefSeq" id="WP_091625573.1">
    <property type="nucleotide sequence ID" value="NZ_FOEF01000020.1"/>
</dbReference>
<gene>
    <name evidence="3" type="ORF">SAMN04489732_12050</name>
</gene>
<sequence length="122" mass="13312">MKYLILVQGSQQDFDVAPSADEVAEIDAALRKFNQDLKEAGEFVEAQGLAAPVHTRRVQVKEGEPLVTDGPYGETQEVLIGYWMVECESFDRATQIAGLLSKCPGPESVIDVRPIVGSGQDF</sequence>
<dbReference type="STRING" id="394193.SAMN04489732_12050"/>
<dbReference type="SUPFAM" id="SSF54909">
    <property type="entry name" value="Dimeric alpha+beta barrel"/>
    <property type="match status" value="1"/>
</dbReference>
<dbReference type="PANTHER" id="PTHR35174">
    <property type="entry name" value="BLL7171 PROTEIN-RELATED"/>
    <property type="match status" value="1"/>
</dbReference>
<feature type="domain" description="YCII-related" evidence="2">
    <location>
        <begin position="1"/>
        <end position="97"/>
    </location>
</feature>
<dbReference type="InterPro" id="IPR005545">
    <property type="entry name" value="YCII"/>
</dbReference>
<accession>A0A1H8YJR6</accession>
<dbReference type="InterPro" id="IPR011008">
    <property type="entry name" value="Dimeric_a/b-barrel"/>
</dbReference>